<comment type="caution">
    <text evidence="2">The sequence shown here is derived from an EMBL/GenBank/DDBJ whole genome shotgun (WGS) entry which is preliminary data.</text>
</comment>
<name>A0A835I3I5_9MAGN</name>
<proteinExistence type="predicted"/>
<dbReference type="SUPFAM" id="SSF52047">
    <property type="entry name" value="RNI-like"/>
    <property type="match status" value="1"/>
</dbReference>
<protein>
    <recommendedName>
        <fullName evidence="4">F-box protein</fullName>
    </recommendedName>
</protein>
<evidence type="ECO:0000313" key="2">
    <source>
        <dbReference type="EMBL" id="KAF9608458.1"/>
    </source>
</evidence>
<dbReference type="Gene3D" id="1.20.1280.50">
    <property type="match status" value="1"/>
</dbReference>
<dbReference type="Proteomes" id="UP000631114">
    <property type="component" value="Unassembled WGS sequence"/>
</dbReference>
<dbReference type="SUPFAM" id="SSF81383">
    <property type="entry name" value="F-box domain"/>
    <property type="match status" value="1"/>
</dbReference>
<evidence type="ECO:0000313" key="3">
    <source>
        <dbReference type="Proteomes" id="UP000631114"/>
    </source>
</evidence>
<organism evidence="2 3">
    <name type="scientific">Coptis chinensis</name>
    <dbReference type="NCBI Taxonomy" id="261450"/>
    <lineage>
        <taxon>Eukaryota</taxon>
        <taxon>Viridiplantae</taxon>
        <taxon>Streptophyta</taxon>
        <taxon>Embryophyta</taxon>
        <taxon>Tracheophyta</taxon>
        <taxon>Spermatophyta</taxon>
        <taxon>Magnoliopsida</taxon>
        <taxon>Ranunculales</taxon>
        <taxon>Ranunculaceae</taxon>
        <taxon>Coptidoideae</taxon>
        <taxon>Coptis</taxon>
    </lineage>
</organism>
<accession>A0A835I3I5</accession>
<dbReference type="OrthoDB" id="550575at2759"/>
<feature type="region of interest" description="Disordered" evidence="1">
    <location>
        <begin position="1"/>
        <end position="34"/>
    </location>
</feature>
<dbReference type="EMBL" id="JADFTS010000004">
    <property type="protein sequence ID" value="KAF9608458.1"/>
    <property type="molecule type" value="Genomic_DNA"/>
</dbReference>
<reference evidence="2 3" key="1">
    <citation type="submission" date="2020-10" db="EMBL/GenBank/DDBJ databases">
        <title>The Coptis chinensis genome and diversification of protoberbering-type alkaloids.</title>
        <authorList>
            <person name="Wang B."/>
            <person name="Shu S."/>
            <person name="Song C."/>
            <person name="Liu Y."/>
        </authorList>
    </citation>
    <scope>NUCLEOTIDE SEQUENCE [LARGE SCALE GENOMIC DNA]</scope>
    <source>
        <strain evidence="2">HL-2020</strain>
        <tissue evidence="2">Leaf</tissue>
    </source>
</reference>
<dbReference type="PANTHER" id="PTHR38926:SF81">
    <property type="entry name" value="F-BOX DOMAIN-CONTAINING PROTEIN"/>
    <property type="match status" value="1"/>
</dbReference>
<feature type="region of interest" description="Disordered" evidence="1">
    <location>
        <begin position="280"/>
        <end position="311"/>
    </location>
</feature>
<dbReference type="FunFam" id="1.20.1280.50:FF:000022">
    <property type="entry name" value="F-box protein FBW2"/>
    <property type="match status" value="1"/>
</dbReference>
<gene>
    <name evidence="2" type="ORF">IFM89_009824</name>
</gene>
<evidence type="ECO:0008006" key="4">
    <source>
        <dbReference type="Google" id="ProtNLM"/>
    </source>
</evidence>
<keyword evidence="3" id="KW-1185">Reference proteome</keyword>
<sequence length="311" mass="34772">MEKNGEPQIKKQRTSSETRVPTAGLTTGSSSGSWEGLSPEVLALIFTRNPIDEIIRSVPFVCKSWREVVAGSYCWNEIDIERWCRRCNRSDLIDVVVRKLMRRSNGNCRKLSAYKIGDAGFAFVANCGRCLKVLQMPMSDVTDKIVKKHAESLKLLTFLDISYCVKITCQGIEAFGKYCTSLVHLRRNMPLPEWQHDTGSLNSQTDDGEALVIADTMPVLCHLELGYGRFTDIGLDAILAKCMKLTHLDIIGCYGVKMEGDFEEKCDRLEVFKAPWDDEYADAVGDDGDGDDEGEEYFSDSSDPDSDSDSD</sequence>
<dbReference type="InterPro" id="IPR036047">
    <property type="entry name" value="F-box-like_dom_sf"/>
</dbReference>
<dbReference type="Gene3D" id="3.80.10.10">
    <property type="entry name" value="Ribonuclease Inhibitor"/>
    <property type="match status" value="2"/>
</dbReference>
<dbReference type="PANTHER" id="PTHR38926">
    <property type="entry name" value="F-BOX DOMAIN CONTAINING PROTEIN, EXPRESSED"/>
    <property type="match status" value="1"/>
</dbReference>
<evidence type="ECO:0000256" key="1">
    <source>
        <dbReference type="SAM" id="MobiDB-lite"/>
    </source>
</evidence>
<feature type="compositionally biased region" description="Low complexity" evidence="1">
    <location>
        <begin position="24"/>
        <end position="34"/>
    </location>
</feature>
<dbReference type="AlphaFoldDB" id="A0A835I3I5"/>
<dbReference type="InterPro" id="IPR032675">
    <property type="entry name" value="LRR_dom_sf"/>
</dbReference>